<evidence type="ECO:0000313" key="2">
    <source>
        <dbReference type="Proteomes" id="UP000499080"/>
    </source>
</evidence>
<keyword evidence="2" id="KW-1185">Reference proteome</keyword>
<dbReference type="EMBL" id="BGPR01030543">
    <property type="protein sequence ID" value="GBO03130.1"/>
    <property type="molecule type" value="Genomic_DNA"/>
</dbReference>
<proteinExistence type="predicted"/>
<dbReference type="AlphaFoldDB" id="A0A4Y2TUM2"/>
<sequence>MVAVRCTTTSRYNHKRINYSPSWHSNNQIDPTAATINRALWPSHNSLTLLRASHATTPQTEQKLPRHWLRDDITKKGGVDAHANTANNTAGDDAADIINVNPLNQMAWKFYGSATGMAGGVSQEELAELKISVTTAFHTIDSEVCSREDIFQNSLTAVLKEDVPFETLYH</sequence>
<organism evidence="1 2">
    <name type="scientific">Araneus ventricosus</name>
    <name type="common">Orbweaver spider</name>
    <name type="synonym">Epeira ventricosa</name>
    <dbReference type="NCBI Taxonomy" id="182803"/>
    <lineage>
        <taxon>Eukaryota</taxon>
        <taxon>Metazoa</taxon>
        <taxon>Ecdysozoa</taxon>
        <taxon>Arthropoda</taxon>
        <taxon>Chelicerata</taxon>
        <taxon>Arachnida</taxon>
        <taxon>Araneae</taxon>
        <taxon>Araneomorphae</taxon>
        <taxon>Entelegynae</taxon>
        <taxon>Araneoidea</taxon>
        <taxon>Araneidae</taxon>
        <taxon>Araneus</taxon>
    </lineage>
</organism>
<reference evidence="1 2" key="1">
    <citation type="journal article" date="2019" name="Sci. Rep.">
        <title>Orb-weaving spider Araneus ventricosus genome elucidates the spidroin gene catalogue.</title>
        <authorList>
            <person name="Kono N."/>
            <person name="Nakamura H."/>
            <person name="Ohtoshi R."/>
            <person name="Moran D.A.P."/>
            <person name="Shinohara A."/>
            <person name="Yoshida Y."/>
            <person name="Fujiwara M."/>
            <person name="Mori M."/>
            <person name="Tomita M."/>
            <person name="Arakawa K."/>
        </authorList>
    </citation>
    <scope>NUCLEOTIDE SEQUENCE [LARGE SCALE GENOMIC DNA]</scope>
</reference>
<dbReference type="Proteomes" id="UP000499080">
    <property type="component" value="Unassembled WGS sequence"/>
</dbReference>
<name>A0A4Y2TUM2_ARAVE</name>
<gene>
    <name evidence="1" type="ORF">AVEN_260470_1</name>
</gene>
<evidence type="ECO:0000313" key="1">
    <source>
        <dbReference type="EMBL" id="GBO03130.1"/>
    </source>
</evidence>
<accession>A0A4Y2TUM2</accession>
<protein>
    <submittedName>
        <fullName evidence="1">Uncharacterized protein</fullName>
    </submittedName>
</protein>
<comment type="caution">
    <text evidence="1">The sequence shown here is derived from an EMBL/GenBank/DDBJ whole genome shotgun (WGS) entry which is preliminary data.</text>
</comment>